<feature type="compositionally biased region" description="Gly residues" evidence="1">
    <location>
        <begin position="59"/>
        <end position="68"/>
    </location>
</feature>
<organism evidence="4 5">
    <name type="scientific">Micromonospora echinofusca</name>
    <dbReference type="NCBI Taxonomy" id="47858"/>
    <lineage>
        <taxon>Bacteria</taxon>
        <taxon>Bacillati</taxon>
        <taxon>Actinomycetota</taxon>
        <taxon>Actinomycetes</taxon>
        <taxon>Micromonosporales</taxon>
        <taxon>Micromonosporaceae</taxon>
        <taxon>Micromonospora</taxon>
    </lineage>
</organism>
<proteinExistence type="predicted"/>
<feature type="region of interest" description="Disordered" evidence="1">
    <location>
        <begin position="30"/>
        <end position="68"/>
    </location>
</feature>
<name>A0ABS3VST2_MICEH</name>
<feature type="signal peptide" evidence="2">
    <location>
        <begin position="1"/>
        <end position="24"/>
    </location>
</feature>
<feature type="chain" id="PRO_5045167032" evidence="2">
    <location>
        <begin position="25"/>
        <end position="218"/>
    </location>
</feature>
<evidence type="ECO:0000256" key="2">
    <source>
        <dbReference type="SAM" id="SignalP"/>
    </source>
</evidence>
<reference evidence="4 5" key="1">
    <citation type="submission" date="2019-12" db="EMBL/GenBank/DDBJ databases">
        <title>Whole genome sequencing of endophytic Actinobacterium Micromonospora sp. MPMI6T.</title>
        <authorList>
            <person name="Evv R."/>
            <person name="Podile A.R."/>
        </authorList>
    </citation>
    <scope>NUCLEOTIDE SEQUENCE [LARGE SCALE GENOMIC DNA]</scope>
    <source>
        <strain evidence="4 5">MPMI6</strain>
    </source>
</reference>
<dbReference type="InterPro" id="IPR025326">
    <property type="entry name" value="DUF4232"/>
</dbReference>
<evidence type="ECO:0000256" key="1">
    <source>
        <dbReference type="SAM" id="MobiDB-lite"/>
    </source>
</evidence>
<dbReference type="EMBL" id="WVUH01000132">
    <property type="protein sequence ID" value="MBO4207576.1"/>
    <property type="molecule type" value="Genomic_DNA"/>
</dbReference>
<keyword evidence="2" id="KW-0732">Signal</keyword>
<gene>
    <name evidence="4" type="ORF">GSF22_16395</name>
</gene>
<dbReference type="Pfam" id="PF14016">
    <property type="entry name" value="DUF4232"/>
    <property type="match status" value="1"/>
</dbReference>
<dbReference type="PROSITE" id="PS51257">
    <property type="entry name" value="PROKAR_LIPOPROTEIN"/>
    <property type="match status" value="1"/>
</dbReference>
<dbReference type="RefSeq" id="WP_208814467.1">
    <property type="nucleotide sequence ID" value="NZ_WVUH01000132.1"/>
</dbReference>
<dbReference type="Proteomes" id="UP000823521">
    <property type="component" value="Unassembled WGS sequence"/>
</dbReference>
<evidence type="ECO:0000313" key="5">
    <source>
        <dbReference type="Proteomes" id="UP000823521"/>
    </source>
</evidence>
<sequence length="218" mass="21384">MSRLTRPAVAAAASVLLVAGCAHGPRTIGSWVAPGRTPGQPAGTGAGGGPVQPVPTGGATSGPGRGAGAGPAALCRAAALRLRLTLTGGGMGNRYASLEVSNTSATPCAVQGFVDLTRYDRSGRPLPTRVVREGPVPAAVTLAPGGSAWVGISWTMIPGAGEASPTACEPLTTAFDVLVPGAGPARRVPLAAGRICEGGRLTVGPLSTRRPARSAAVG</sequence>
<keyword evidence="5" id="KW-1185">Reference proteome</keyword>
<feature type="domain" description="DUF4232" evidence="3">
    <location>
        <begin position="75"/>
        <end position="206"/>
    </location>
</feature>
<comment type="caution">
    <text evidence="4">The sequence shown here is derived from an EMBL/GenBank/DDBJ whole genome shotgun (WGS) entry which is preliminary data.</text>
</comment>
<protein>
    <submittedName>
        <fullName evidence="4">DUF4232 domain-containing protein</fullName>
    </submittedName>
</protein>
<evidence type="ECO:0000313" key="4">
    <source>
        <dbReference type="EMBL" id="MBO4207576.1"/>
    </source>
</evidence>
<evidence type="ECO:0000259" key="3">
    <source>
        <dbReference type="Pfam" id="PF14016"/>
    </source>
</evidence>
<accession>A0ABS3VST2</accession>